<feature type="compositionally biased region" description="Low complexity" evidence="1">
    <location>
        <begin position="20"/>
        <end position="30"/>
    </location>
</feature>
<gene>
    <name evidence="2" type="ORF">PENANT_c197G06418</name>
</gene>
<feature type="region of interest" description="Disordered" evidence="1">
    <location>
        <begin position="11"/>
        <end position="30"/>
    </location>
</feature>
<evidence type="ECO:0000313" key="2">
    <source>
        <dbReference type="EMBL" id="OQD73766.1"/>
    </source>
</evidence>
<evidence type="ECO:0000313" key="3">
    <source>
        <dbReference type="Proteomes" id="UP000191672"/>
    </source>
</evidence>
<dbReference type="EMBL" id="MDYN01000197">
    <property type="protein sequence ID" value="OQD73766.1"/>
    <property type="molecule type" value="Genomic_DNA"/>
</dbReference>
<protein>
    <submittedName>
        <fullName evidence="2">Uncharacterized protein</fullName>
    </submittedName>
</protein>
<proteinExistence type="predicted"/>
<sequence>MPGFVIHDVIQRGETPPPVSSSLPNSPPNTVEKLRKCSTKVFKHIHNDTSLSPKIKDGLIRILEGGLTLAEVGAQFAADNVRILRRKKQAGTQKTKRRLSNLGPKLVKDCKKHIADRVDRERLQQFKRDKKSWRLAAIQKAIEDGDTEATGQNEAEIEAGMDEELGPEWIDGLFCIDTQGDPLFK</sequence>
<dbReference type="Proteomes" id="UP000191672">
    <property type="component" value="Unassembled WGS sequence"/>
</dbReference>
<dbReference type="AlphaFoldDB" id="A0A1V6PB57"/>
<name>A0A1V6PB57_9EURO</name>
<keyword evidence="3" id="KW-1185">Reference proteome</keyword>
<comment type="caution">
    <text evidence="2">The sequence shown here is derived from an EMBL/GenBank/DDBJ whole genome shotgun (WGS) entry which is preliminary data.</text>
</comment>
<reference evidence="3" key="1">
    <citation type="journal article" date="2017" name="Nat. Microbiol.">
        <title>Global analysis of biosynthetic gene clusters reveals vast potential of secondary metabolite production in Penicillium species.</title>
        <authorList>
            <person name="Nielsen J.C."/>
            <person name="Grijseels S."/>
            <person name="Prigent S."/>
            <person name="Ji B."/>
            <person name="Dainat J."/>
            <person name="Nielsen K.F."/>
            <person name="Frisvad J.C."/>
            <person name="Workman M."/>
            <person name="Nielsen J."/>
        </authorList>
    </citation>
    <scope>NUCLEOTIDE SEQUENCE [LARGE SCALE GENOMIC DNA]</scope>
    <source>
        <strain evidence="3">IBT 31811</strain>
    </source>
</reference>
<organism evidence="2 3">
    <name type="scientific">Penicillium antarcticum</name>
    <dbReference type="NCBI Taxonomy" id="416450"/>
    <lineage>
        <taxon>Eukaryota</taxon>
        <taxon>Fungi</taxon>
        <taxon>Dikarya</taxon>
        <taxon>Ascomycota</taxon>
        <taxon>Pezizomycotina</taxon>
        <taxon>Eurotiomycetes</taxon>
        <taxon>Eurotiomycetidae</taxon>
        <taxon>Eurotiales</taxon>
        <taxon>Aspergillaceae</taxon>
        <taxon>Penicillium</taxon>
    </lineage>
</organism>
<accession>A0A1V6PB57</accession>
<evidence type="ECO:0000256" key="1">
    <source>
        <dbReference type="SAM" id="MobiDB-lite"/>
    </source>
</evidence>